<name>A0A8S5SGH5_9CAUD</name>
<evidence type="ECO:0000313" key="1">
    <source>
        <dbReference type="EMBL" id="DAF49751.1"/>
    </source>
</evidence>
<dbReference type="EMBL" id="BK032587">
    <property type="protein sequence ID" value="DAF49751.1"/>
    <property type="molecule type" value="Genomic_DNA"/>
</dbReference>
<reference evidence="1" key="1">
    <citation type="journal article" date="2021" name="Proc. Natl. Acad. Sci. U.S.A.">
        <title>A Catalog of Tens of Thousands of Viruses from Human Metagenomes Reveals Hidden Associations with Chronic Diseases.</title>
        <authorList>
            <person name="Tisza M.J."/>
            <person name="Buck C.B."/>
        </authorList>
    </citation>
    <scope>NUCLEOTIDE SEQUENCE</scope>
    <source>
        <strain evidence="1">CtXfh4</strain>
    </source>
</reference>
<organism evidence="1">
    <name type="scientific">Siphoviridae sp. ctXfh4</name>
    <dbReference type="NCBI Taxonomy" id="2827887"/>
    <lineage>
        <taxon>Viruses</taxon>
        <taxon>Duplodnaviria</taxon>
        <taxon>Heunggongvirae</taxon>
        <taxon>Uroviricota</taxon>
        <taxon>Caudoviricetes</taxon>
    </lineage>
</organism>
<accession>A0A8S5SGH5</accession>
<protein>
    <submittedName>
        <fullName evidence="1">Uncharacterized protein</fullName>
    </submittedName>
</protein>
<proteinExistence type="predicted"/>
<sequence length="154" mass="18270">MTRTLDEVLDCLRLDYKRPILNLVDGVWTYYNGCKSYRDDLEFLYLGDITDHTTPHLDTELGGEDIQYLPSLDMLQGKEEQAGQRLTNLERAGYHIYILAYRIGVQDMLDKRMRYIIFASRSYMTNDLPTDDYHREKCELVRRSLNLLEKLYNE</sequence>